<organism evidence="1 2">
    <name type="scientific">Dokdonella soli</name>
    <dbReference type="NCBI Taxonomy" id="529810"/>
    <lineage>
        <taxon>Bacteria</taxon>
        <taxon>Pseudomonadati</taxon>
        <taxon>Pseudomonadota</taxon>
        <taxon>Gammaproteobacteria</taxon>
        <taxon>Lysobacterales</taxon>
        <taxon>Rhodanobacteraceae</taxon>
        <taxon>Dokdonella</taxon>
    </lineage>
</organism>
<accession>A0ABN1IUA2</accession>
<gene>
    <name evidence="1" type="ORF">GCM10009105_31850</name>
</gene>
<comment type="caution">
    <text evidence="1">The sequence shown here is derived from an EMBL/GenBank/DDBJ whole genome shotgun (WGS) entry which is preliminary data.</text>
</comment>
<evidence type="ECO:0000313" key="2">
    <source>
        <dbReference type="Proteomes" id="UP001501523"/>
    </source>
</evidence>
<keyword evidence="2" id="KW-1185">Reference proteome</keyword>
<evidence type="ECO:0000313" key="1">
    <source>
        <dbReference type="EMBL" id="GAA0721490.1"/>
    </source>
</evidence>
<dbReference type="Proteomes" id="UP001501523">
    <property type="component" value="Unassembled WGS sequence"/>
</dbReference>
<proteinExistence type="predicted"/>
<dbReference type="RefSeq" id="WP_343792911.1">
    <property type="nucleotide sequence ID" value="NZ_BAAAEU010000024.1"/>
</dbReference>
<reference evidence="2" key="1">
    <citation type="journal article" date="2019" name="Int. J. Syst. Evol. Microbiol.">
        <title>The Global Catalogue of Microorganisms (GCM) 10K type strain sequencing project: providing services to taxonomists for standard genome sequencing and annotation.</title>
        <authorList>
            <consortium name="The Broad Institute Genomics Platform"/>
            <consortium name="The Broad Institute Genome Sequencing Center for Infectious Disease"/>
            <person name="Wu L."/>
            <person name="Ma J."/>
        </authorList>
    </citation>
    <scope>NUCLEOTIDE SEQUENCE [LARGE SCALE GENOMIC DNA]</scope>
    <source>
        <strain evidence="2">JCM 15421</strain>
    </source>
</reference>
<name>A0ABN1IUA2_9GAMM</name>
<protein>
    <submittedName>
        <fullName evidence="1">Uncharacterized protein</fullName>
    </submittedName>
</protein>
<dbReference type="EMBL" id="BAAAEU010000024">
    <property type="protein sequence ID" value="GAA0721490.1"/>
    <property type="molecule type" value="Genomic_DNA"/>
</dbReference>
<sequence length="57" mass="6523">MKAVVKPIASVDAEEREDMIDVLKLRYLSARTPEDRKAIADEIRLLRRGSEVEPVRS</sequence>